<feature type="compositionally biased region" description="Polar residues" evidence="6">
    <location>
        <begin position="511"/>
        <end position="520"/>
    </location>
</feature>
<comment type="subcellular location">
    <subcellularLocation>
        <location evidence="1">Nucleus</location>
    </subcellularLocation>
</comment>
<feature type="compositionally biased region" description="Polar residues" evidence="6">
    <location>
        <begin position="741"/>
        <end position="755"/>
    </location>
</feature>
<feature type="region of interest" description="Disordered" evidence="6">
    <location>
        <begin position="133"/>
        <end position="173"/>
    </location>
</feature>
<dbReference type="PANTHER" id="PTHR24200:SF7">
    <property type="entry name" value="MICROTUBULE-ASSOCIATED TUMOR SUPPRESSOR 1"/>
    <property type="match status" value="1"/>
</dbReference>
<feature type="compositionally biased region" description="Basic and acidic residues" evidence="6">
    <location>
        <begin position="810"/>
        <end position="820"/>
    </location>
</feature>
<feature type="compositionally biased region" description="Polar residues" evidence="6">
    <location>
        <begin position="705"/>
        <end position="726"/>
    </location>
</feature>
<feature type="region of interest" description="Disordered" evidence="6">
    <location>
        <begin position="549"/>
        <end position="621"/>
    </location>
</feature>
<reference evidence="7" key="3">
    <citation type="submission" date="2025-09" db="UniProtKB">
        <authorList>
            <consortium name="Ensembl"/>
        </authorList>
    </citation>
    <scope>IDENTIFICATION</scope>
</reference>
<dbReference type="GO" id="GO:0005634">
    <property type="term" value="C:nucleus"/>
    <property type="evidence" value="ECO:0007669"/>
    <property type="project" value="UniProtKB-SubCell"/>
</dbReference>
<sequence length="1305" mass="142448">MSNKTFNTTTDQVKCTDPLPHSDLMLGLASESHYSNLSPSPESNHSNSNLSGREASSSPDINMLECHLSDNCPVDIPLEVPYNTSLLQGDVLCGVSMNLNQTFFATPVNGNVNFWNENFSRISNCESESEKYQTFSKKSENGSNSEVTSPDSAGREIQLGSCETSRRGSTENDCCSMSSGEMILRSNSFCLEDQSLLLVSSMEESGHPALPADLNLPSTTLLDICENSPEKVIEENTGHPYLGITFTQAELPTEENDMASHSLIALPGENKGDLLLTFVCETSPGECGKEAQFASAEAQLLHFPAAGTPEQGNTFVSTLSAMQDTDKDIHTSTPLQHIGNKILSLPSFSESPCDGNTGSSGLHPVKRRQSSVTPKQRLVAGMLPSVNKYKRMEIKKFPKSDFSGIKSKIVTRNVHQVSVPGHASQHKTPQVNVNNKHTEAHKGATTRISPAKVRTCTAVVSATTKMVSDAQGNTGAADLDATVMQSSGQPTVDGQGTSRASPSYHHPAANKHTSTVQCSNASSETEQAASSQVADAAAQQTGNQTFCLSSLEKSPDESGQTNPKPTPKQGVSSKIEVKSASALGQDKRPVLKTRPRCSSESSSSSSRPPYPPKEKRTTLKCSTSFTIPKIDTHLGQTKKGRLNCFSQNKWAIQAEAAKGPAENSPREAKKISFLAESSKSTIAGGPWDESKSRFRGWPSPRQKRGATSSQPPATSPRSATLSTRQGTVGREECRTSKAVGTPQTKQRSNTGSQRAQAAGEASLGFVLTANIKPHLNGSRPSQTPTRPSLMGLPPTPVSRLPRKTLGPSRSHTEASVHTELSEGAGSTQVSGEKAELKPSPFKILLKTRLTTTPAKTTGPSLTTACRPAASSSKEASNSTVSPLKRTASARVVRLTSSGPVDKNKPKASSRQQPPHQQASQPSQSNGPPDVVPASIIDGGWKEQSNQHLRGLLAASNCRFEAVAIVLQQTLAQRDEARRQCRDLSQELVNLRGELVCSVHSSERLEKERDELRVALEAALHTLKEQHQKDQDELEERLQTFYQAEWDKVQLTYQEEADKCKMLMQEQMKELKASHEAMKLELEQSHTEQLQCVKQRYEMSLEELSKVHNQELQIFEKTLKDAEAALSGQIEALTEENNALIEKLTAEENRRKELAEKCQKDSHTLYLEQELESIKVVLDIKNKQLHQQEKQLMEVDKLKEKNVKLDESLKKVQQENEDLKARMDRHAALSRQLSTEQAVLQESLQKESKVNKRLSMENEELLWKLHNGDLSGSRRVSPTSTSPSHSISFQSPRSSGVFSSPPLSPR</sequence>
<feature type="compositionally biased region" description="Low complexity" evidence="6">
    <location>
        <begin position="596"/>
        <end position="607"/>
    </location>
</feature>
<evidence type="ECO:0008006" key="9">
    <source>
        <dbReference type="Google" id="ProtNLM"/>
    </source>
</evidence>
<feature type="compositionally biased region" description="Polar residues" evidence="6">
    <location>
        <begin position="133"/>
        <end position="151"/>
    </location>
</feature>
<comment type="similarity">
    <text evidence="2">Belongs to the MTUS1 family.</text>
</comment>
<protein>
    <recommendedName>
        <fullName evidence="9">Microtubule associated tumor suppressor 1b</fullName>
    </recommendedName>
</protein>
<evidence type="ECO:0000313" key="8">
    <source>
        <dbReference type="Proteomes" id="UP000472265"/>
    </source>
</evidence>
<feature type="compositionally biased region" description="Low complexity" evidence="6">
    <location>
        <begin position="35"/>
        <end position="51"/>
    </location>
</feature>
<evidence type="ECO:0000256" key="1">
    <source>
        <dbReference type="ARBA" id="ARBA00004123"/>
    </source>
</evidence>
<dbReference type="OrthoDB" id="10038993at2759"/>
<organism evidence="7 8">
    <name type="scientific">Sparus aurata</name>
    <name type="common">Gilthead sea bream</name>
    <dbReference type="NCBI Taxonomy" id="8175"/>
    <lineage>
        <taxon>Eukaryota</taxon>
        <taxon>Metazoa</taxon>
        <taxon>Chordata</taxon>
        <taxon>Craniata</taxon>
        <taxon>Vertebrata</taxon>
        <taxon>Euteleostomi</taxon>
        <taxon>Actinopterygii</taxon>
        <taxon>Neopterygii</taxon>
        <taxon>Teleostei</taxon>
        <taxon>Neoteleostei</taxon>
        <taxon>Acanthomorphata</taxon>
        <taxon>Eupercaria</taxon>
        <taxon>Spariformes</taxon>
        <taxon>Sparidae</taxon>
        <taxon>Sparus</taxon>
    </lineage>
</organism>
<feature type="compositionally biased region" description="Low complexity" evidence="6">
    <location>
        <begin position="908"/>
        <end position="924"/>
    </location>
</feature>
<accession>A0A671YHG4</accession>
<keyword evidence="4" id="KW-0539">Nucleus</keyword>
<dbReference type="OMA" id="ENTGHPC"/>
<gene>
    <name evidence="7" type="primary">mtus1a</name>
</gene>
<name>A0A671YHG4_SPAAU</name>
<dbReference type="GeneTree" id="ENSGT00950000183026"/>
<dbReference type="PANTHER" id="PTHR24200">
    <property type="entry name" value="TOUCAN, ISOFORM A"/>
    <property type="match status" value="1"/>
</dbReference>
<feature type="compositionally biased region" description="Polar residues" evidence="6">
    <location>
        <begin position="549"/>
        <end position="563"/>
    </location>
</feature>
<reference evidence="7" key="1">
    <citation type="submission" date="2021-04" db="EMBL/GenBank/DDBJ databases">
        <authorList>
            <consortium name="Wellcome Sanger Institute Data Sharing"/>
        </authorList>
    </citation>
    <scope>NUCLEOTIDE SEQUENCE [LARGE SCALE GENOMIC DNA]</scope>
</reference>
<proteinExistence type="inferred from homology"/>
<feature type="region of interest" description="Disordered" evidence="6">
    <location>
        <begin position="32"/>
        <end position="58"/>
    </location>
</feature>
<keyword evidence="3 5" id="KW-0175">Coiled coil</keyword>
<evidence type="ECO:0000256" key="5">
    <source>
        <dbReference type="SAM" id="Coils"/>
    </source>
</evidence>
<evidence type="ECO:0000256" key="3">
    <source>
        <dbReference type="ARBA" id="ARBA00023054"/>
    </source>
</evidence>
<feature type="region of interest" description="Disordered" evidence="6">
    <location>
        <begin position="656"/>
        <end position="936"/>
    </location>
</feature>
<feature type="compositionally biased region" description="Polar residues" evidence="6">
    <location>
        <begin position="869"/>
        <end position="881"/>
    </location>
</feature>
<dbReference type="GO" id="GO:0005737">
    <property type="term" value="C:cytoplasm"/>
    <property type="evidence" value="ECO:0007669"/>
    <property type="project" value="TreeGrafter"/>
</dbReference>
<feature type="compositionally biased region" description="Low complexity" evidence="6">
    <location>
        <begin position="1270"/>
        <end position="1294"/>
    </location>
</feature>
<dbReference type="GO" id="GO:0008017">
    <property type="term" value="F:microtubule binding"/>
    <property type="evidence" value="ECO:0007669"/>
    <property type="project" value="TreeGrafter"/>
</dbReference>
<feature type="compositionally biased region" description="Low complexity" evidence="6">
    <location>
        <begin position="844"/>
        <end position="863"/>
    </location>
</feature>
<dbReference type="Proteomes" id="UP000472265">
    <property type="component" value="Chromosome 18"/>
</dbReference>
<evidence type="ECO:0000256" key="6">
    <source>
        <dbReference type="SAM" id="MobiDB-lite"/>
    </source>
</evidence>
<feature type="compositionally biased region" description="Low complexity" evidence="6">
    <location>
        <begin position="521"/>
        <end position="537"/>
    </location>
</feature>
<dbReference type="InParanoid" id="A0A671YHG4"/>
<dbReference type="InterPro" id="IPR051293">
    <property type="entry name" value="MTUS1/CCDC69"/>
</dbReference>
<feature type="coiled-coil region" evidence="5">
    <location>
        <begin position="1194"/>
        <end position="1228"/>
    </location>
</feature>
<evidence type="ECO:0000256" key="2">
    <source>
        <dbReference type="ARBA" id="ARBA00007585"/>
    </source>
</evidence>
<feature type="coiled-coil region" evidence="5">
    <location>
        <begin position="966"/>
        <end position="1156"/>
    </location>
</feature>
<reference evidence="7" key="2">
    <citation type="submission" date="2025-08" db="UniProtKB">
        <authorList>
            <consortium name="Ensembl"/>
        </authorList>
    </citation>
    <scope>IDENTIFICATION</scope>
</reference>
<dbReference type="Ensembl" id="ENSSAUT00010065253.1">
    <property type="protein sequence ID" value="ENSSAUP00010062222.1"/>
    <property type="gene ID" value="ENSSAUG00010025139.1"/>
</dbReference>
<feature type="region of interest" description="Disordered" evidence="6">
    <location>
        <begin position="349"/>
        <end position="373"/>
    </location>
</feature>
<feature type="region of interest" description="Disordered" evidence="6">
    <location>
        <begin position="485"/>
        <end position="537"/>
    </location>
</feature>
<keyword evidence="8" id="KW-1185">Reference proteome</keyword>
<evidence type="ECO:0000256" key="4">
    <source>
        <dbReference type="ARBA" id="ARBA00023242"/>
    </source>
</evidence>
<feature type="compositionally biased region" description="Polar residues" evidence="6">
    <location>
        <begin position="485"/>
        <end position="501"/>
    </location>
</feature>
<feature type="compositionally biased region" description="Polar residues" evidence="6">
    <location>
        <begin position="349"/>
        <end position="360"/>
    </location>
</feature>
<feature type="region of interest" description="Disordered" evidence="6">
    <location>
        <begin position="1266"/>
        <end position="1305"/>
    </location>
</feature>
<evidence type="ECO:0000313" key="7">
    <source>
        <dbReference type="Ensembl" id="ENSSAUP00010062222.1"/>
    </source>
</evidence>